<dbReference type="InterPro" id="IPR050832">
    <property type="entry name" value="Bact_Acetyltransf"/>
</dbReference>
<evidence type="ECO:0000313" key="4">
    <source>
        <dbReference type="EMBL" id="SCZ00661.1"/>
    </source>
</evidence>
<dbReference type="PANTHER" id="PTHR43877:SF2">
    <property type="entry name" value="AMINOALKYLPHOSPHONATE N-ACETYLTRANSFERASE-RELATED"/>
    <property type="match status" value="1"/>
</dbReference>
<dbReference type="PROSITE" id="PS51186">
    <property type="entry name" value="GNAT"/>
    <property type="match status" value="1"/>
</dbReference>
<dbReference type="AlphaFoldDB" id="A0A1G5KKB1"/>
<proteinExistence type="predicted"/>
<evidence type="ECO:0000256" key="2">
    <source>
        <dbReference type="ARBA" id="ARBA00023315"/>
    </source>
</evidence>
<organism evidence="4 5">
    <name type="scientific">Microvirga guangxiensis</name>
    <dbReference type="NCBI Taxonomy" id="549386"/>
    <lineage>
        <taxon>Bacteria</taxon>
        <taxon>Pseudomonadati</taxon>
        <taxon>Pseudomonadota</taxon>
        <taxon>Alphaproteobacteria</taxon>
        <taxon>Hyphomicrobiales</taxon>
        <taxon>Methylobacteriaceae</taxon>
        <taxon>Microvirga</taxon>
    </lineage>
</organism>
<evidence type="ECO:0000259" key="3">
    <source>
        <dbReference type="PROSITE" id="PS51186"/>
    </source>
</evidence>
<dbReference type="STRING" id="549386.SAMN02927923_03372"/>
<dbReference type="SUPFAM" id="SSF55729">
    <property type="entry name" value="Acyl-CoA N-acyltransferases (Nat)"/>
    <property type="match status" value="1"/>
</dbReference>
<protein>
    <submittedName>
        <fullName evidence="4">Streptothricin acetyltransferase</fullName>
    </submittedName>
</protein>
<dbReference type="Proteomes" id="UP000199569">
    <property type="component" value="Unassembled WGS sequence"/>
</dbReference>
<accession>A0A1G5KKB1</accession>
<dbReference type="PANTHER" id="PTHR43877">
    <property type="entry name" value="AMINOALKYLPHOSPHONATE N-ACETYLTRANSFERASE-RELATED-RELATED"/>
    <property type="match status" value="1"/>
</dbReference>
<keyword evidence="2" id="KW-0012">Acyltransferase</keyword>
<evidence type="ECO:0000313" key="5">
    <source>
        <dbReference type="Proteomes" id="UP000199569"/>
    </source>
</evidence>
<evidence type="ECO:0000256" key="1">
    <source>
        <dbReference type="ARBA" id="ARBA00022679"/>
    </source>
</evidence>
<keyword evidence="5" id="KW-1185">Reference proteome</keyword>
<dbReference type="OrthoDB" id="9800193at2"/>
<dbReference type="PRINTS" id="PR01754">
    <property type="entry name" value="SACTRNSFRASE"/>
</dbReference>
<dbReference type="Gene3D" id="3.40.630.30">
    <property type="match status" value="1"/>
</dbReference>
<dbReference type="InterPro" id="IPR000182">
    <property type="entry name" value="GNAT_dom"/>
</dbReference>
<keyword evidence="1 4" id="KW-0808">Transferase</keyword>
<dbReference type="InterPro" id="IPR016181">
    <property type="entry name" value="Acyl_CoA_acyltransferase"/>
</dbReference>
<dbReference type="GO" id="GO:0016747">
    <property type="term" value="F:acyltransferase activity, transferring groups other than amino-acyl groups"/>
    <property type="evidence" value="ECO:0007669"/>
    <property type="project" value="InterPro"/>
</dbReference>
<reference evidence="5" key="1">
    <citation type="submission" date="2016-10" db="EMBL/GenBank/DDBJ databases">
        <authorList>
            <person name="Varghese N."/>
            <person name="Submissions S."/>
        </authorList>
    </citation>
    <scope>NUCLEOTIDE SEQUENCE [LARGE SCALE GENOMIC DNA]</scope>
    <source>
        <strain evidence="5">CGMCC 1.7666</strain>
    </source>
</reference>
<name>A0A1G5KKB1_9HYPH</name>
<dbReference type="CDD" id="cd04301">
    <property type="entry name" value="NAT_SF"/>
    <property type="match status" value="1"/>
</dbReference>
<dbReference type="EMBL" id="FMVJ01000010">
    <property type="protein sequence ID" value="SCZ00661.1"/>
    <property type="molecule type" value="Genomic_DNA"/>
</dbReference>
<dbReference type="InterPro" id="IPR008125">
    <property type="entry name" value="Streptothricin_AcTrfase"/>
</dbReference>
<gene>
    <name evidence="4" type="ORF">SAMN02927923_03372</name>
</gene>
<dbReference type="RefSeq" id="WP_091137105.1">
    <property type="nucleotide sequence ID" value="NZ_FMVJ01000010.1"/>
</dbReference>
<sequence>MHAYEAIVRPGDTACLPDLAKCDFSFEVTVERSEPFEGGQTIPVAPPYRKTYDFSTKELAGYIEDPNRGLFVAQVNGSSIGYIALSQGWNNYAIIEDFAVDVSYRGMGIARRLMDIAVQWAREAAMAGIRLETQSNNVAACRFYGRYGFVLGGYDRYLYQAMRPGTREVALFWYLPFARQSSSPVP</sequence>
<feature type="domain" description="N-acetyltransferase" evidence="3">
    <location>
        <begin position="28"/>
        <end position="178"/>
    </location>
</feature>
<dbReference type="Pfam" id="PF00583">
    <property type="entry name" value="Acetyltransf_1"/>
    <property type="match status" value="1"/>
</dbReference>